<accession>A0A0D9W0H8</accession>
<dbReference type="EnsemblPlants" id="LPERR03G32570.1">
    <property type="protein sequence ID" value="LPERR03G32570.1"/>
    <property type="gene ID" value="LPERR03G32570"/>
</dbReference>
<evidence type="ECO:0000313" key="3">
    <source>
        <dbReference type="Proteomes" id="UP000032180"/>
    </source>
</evidence>
<dbReference type="Gramene" id="LPERR03G32570.1">
    <property type="protein sequence ID" value="LPERR03G32570.1"/>
    <property type="gene ID" value="LPERR03G32570"/>
</dbReference>
<keyword evidence="3" id="KW-1185">Reference proteome</keyword>
<evidence type="ECO:0000259" key="1">
    <source>
        <dbReference type="Pfam" id="PF07762"/>
    </source>
</evidence>
<dbReference type="HOGENOM" id="CLU_008956_6_2_1"/>
<dbReference type="AlphaFoldDB" id="A0A0D9W0H8"/>
<dbReference type="InterPro" id="IPR011676">
    <property type="entry name" value="DUF1618"/>
</dbReference>
<name>A0A0D9W0H8_9ORYZ</name>
<dbReference type="eggNOG" id="ENOG502R3GK">
    <property type="taxonomic scope" value="Eukaryota"/>
</dbReference>
<feature type="domain" description="DUF1618" evidence="1">
    <location>
        <begin position="204"/>
        <end position="359"/>
    </location>
</feature>
<dbReference type="PANTHER" id="PTHR33074:SF72">
    <property type="entry name" value="DUF1618 DOMAIN-CONTAINING PROTEIN"/>
    <property type="match status" value="1"/>
</dbReference>
<dbReference type="PANTHER" id="PTHR33074">
    <property type="entry name" value="EXPRESSED PROTEIN-RELATED"/>
    <property type="match status" value="1"/>
</dbReference>
<reference evidence="2" key="3">
    <citation type="submission" date="2015-04" db="UniProtKB">
        <authorList>
            <consortium name="EnsemblPlants"/>
        </authorList>
    </citation>
    <scope>IDENTIFICATION</scope>
</reference>
<reference evidence="2 3" key="1">
    <citation type="submission" date="2012-08" db="EMBL/GenBank/DDBJ databases">
        <title>Oryza genome evolution.</title>
        <authorList>
            <person name="Wing R.A."/>
        </authorList>
    </citation>
    <scope>NUCLEOTIDE SEQUENCE</scope>
</reference>
<evidence type="ECO:0000313" key="2">
    <source>
        <dbReference type="EnsemblPlants" id="LPERR03G32570.1"/>
    </source>
</evidence>
<organism evidence="2 3">
    <name type="scientific">Leersia perrieri</name>
    <dbReference type="NCBI Taxonomy" id="77586"/>
    <lineage>
        <taxon>Eukaryota</taxon>
        <taxon>Viridiplantae</taxon>
        <taxon>Streptophyta</taxon>
        <taxon>Embryophyta</taxon>
        <taxon>Tracheophyta</taxon>
        <taxon>Spermatophyta</taxon>
        <taxon>Magnoliopsida</taxon>
        <taxon>Liliopsida</taxon>
        <taxon>Poales</taxon>
        <taxon>Poaceae</taxon>
        <taxon>BOP clade</taxon>
        <taxon>Oryzoideae</taxon>
        <taxon>Oryzeae</taxon>
        <taxon>Oryzinae</taxon>
        <taxon>Leersia</taxon>
    </lineage>
</organism>
<proteinExistence type="predicted"/>
<dbReference type="Proteomes" id="UP000032180">
    <property type="component" value="Chromosome 3"/>
</dbReference>
<protein>
    <recommendedName>
        <fullName evidence="1">DUF1618 domain-containing protein</fullName>
    </recommendedName>
</protein>
<reference evidence="3" key="2">
    <citation type="submission" date="2013-12" db="EMBL/GenBank/DDBJ databases">
        <authorList>
            <person name="Yu Y."/>
            <person name="Lee S."/>
            <person name="de Baynast K."/>
            <person name="Wissotski M."/>
            <person name="Liu L."/>
            <person name="Talag J."/>
            <person name="Goicoechea J."/>
            <person name="Angelova A."/>
            <person name="Jetty R."/>
            <person name="Kudrna D."/>
            <person name="Golser W."/>
            <person name="Rivera L."/>
            <person name="Zhang J."/>
            <person name="Wing R."/>
        </authorList>
    </citation>
    <scope>NUCLEOTIDE SEQUENCE</scope>
</reference>
<dbReference type="Pfam" id="PF07762">
    <property type="entry name" value="DUF1618"/>
    <property type="match status" value="1"/>
</dbReference>
<sequence>MVPNWVILSTTAIAGHPTTTGTASDITRNGKTIEVSISLHHPPQPSTLFVHSSDMNLAIPPTIISTEDNLLLLSVNMGTSGPYSRSPNDCDFFVYRAHPTSPSLHLLRRPHPYFNGFLAGILPRQDGHYTVAALIPTGTYNEYEIHLFHSDHDQSVSSGWSSSILNVDSPQRDFPVKIPVNSNRLHRHYTSKVMAIGGTTTMGWVDLWRGILFCDVLDNKLSLRGVPLPLALNELGYHHGRGFHFGPAAQRRSISFIRDDCCLRLVHLEINEVNLHRHDEETGAPSFRVDNWVLTTWTNARMSDSYEDWHQDHLLKGSDVIIDDPAVSHVLDSSGLLQRQPDQQQLALQNLYVSQPALSLNAEEEASGSHFQAKKLRKNNYRLSSSQIYLQVRDTG</sequence>